<feature type="domain" description="EB" evidence="1">
    <location>
        <begin position="33"/>
        <end position="72"/>
    </location>
</feature>
<feature type="domain" description="EB" evidence="1">
    <location>
        <begin position="269"/>
        <end position="309"/>
    </location>
</feature>
<evidence type="ECO:0000313" key="2">
    <source>
        <dbReference type="EMBL" id="CAF1384596.1"/>
    </source>
</evidence>
<comment type="caution">
    <text evidence="2">The sequence shown here is derived from an EMBL/GenBank/DDBJ whole genome shotgun (WGS) entry which is preliminary data.</text>
</comment>
<dbReference type="Pfam" id="PF01683">
    <property type="entry name" value="EB"/>
    <property type="match status" value="5"/>
</dbReference>
<dbReference type="EMBL" id="CAJNOT010003455">
    <property type="protein sequence ID" value="CAF1384596.1"/>
    <property type="molecule type" value="Genomic_DNA"/>
</dbReference>
<protein>
    <recommendedName>
        <fullName evidence="1">EB domain-containing protein</fullName>
    </recommendedName>
</protein>
<feature type="domain" description="EB" evidence="1">
    <location>
        <begin position="206"/>
        <end position="246"/>
    </location>
</feature>
<sequence>MWFILLLLISTTAAIPTTSPSSITTTYLIYDSVLGGRCDSDTNCGGLVGNSMCLNGICVCQSGYRPEGDMNCIEGEDTTTLSSTTFIYDSVLGGPCNSDTNCQGLVGGSMCLDGICVCQPGFFAEGTLYCIHTEDTTTSSSTTFIYDSALGGACDSDTNCGGLVGNSMCLNGICVCQPGYRPEGDMNCVEGEDTTTSSSTTFIYDSVLGGPCDSDTNCQGLVGSSMCLDGICVCQPGFFAEGTLYCIHTEDTTTSSSTTSSSSTFIYDSALGGACDSDTNCGGLVGNSMCLNGICACRSGYRPEGNMKCVEGEDTTTLSTTTFILYSSMCD</sequence>
<dbReference type="InterPro" id="IPR006149">
    <property type="entry name" value="EB_dom"/>
</dbReference>
<dbReference type="AlphaFoldDB" id="A0A815JN60"/>
<reference evidence="2" key="1">
    <citation type="submission" date="2021-02" db="EMBL/GenBank/DDBJ databases">
        <authorList>
            <person name="Nowell W R."/>
        </authorList>
    </citation>
    <scope>NUCLEOTIDE SEQUENCE</scope>
</reference>
<gene>
    <name evidence="2" type="ORF">ZHD862_LOCUS32299</name>
</gene>
<feature type="domain" description="EB" evidence="1">
    <location>
        <begin position="148"/>
        <end position="188"/>
    </location>
</feature>
<dbReference type="Proteomes" id="UP000663864">
    <property type="component" value="Unassembled WGS sequence"/>
</dbReference>
<dbReference type="PANTHER" id="PTHR39069:SF8">
    <property type="entry name" value="FI17111P1"/>
    <property type="match status" value="1"/>
</dbReference>
<organism evidence="2 3">
    <name type="scientific">Rotaria sordida</name>
    <dbReference type="NCBI Taxonomy" id="392033"/>
    <lineage>
        <taxon>Eukaryota</taxon>
        <taxon>Metazoa</taxon>
        <taxon>Spiralia</taxon>
        <taxon>Gnathifera</taxon>
        <taxon>Rotifera</taxon>
        <taxon>Eurotatoria</taxon>
        <taxon>Bdelloidea</taxon>
        <taxon>Philodinida</taxon>
        <taxon>Philodinidae</taxon>
        <taxon>Rotaria</taxon>
    </lineage>
</organism>
<accession>A0A815JN60</accession>
<evidence type="ECO:0000259" key="1">
    <source>
        <dbReference type="Pfam" id="PF01683"/>
    </source>
</evidence>
<name>A0A815JN60_9BILA</name>
<evidence type="ECO:0000313" key="3">
    <source>
        <dbReference type="Proteomes" id="UP000663864"/>
    </source>
</evidence>
<feature type="domain" description="EB" evidence="1">
    <location>
        <begin position="90"/>
        <end position="130"/>
    </location>
</feature>
<proteinExistence type="predicted"/>
<dbReference type="PANTHER" id="PTHR39069">
    <property type="entry name" value="ECDYSONE-INDUCIBLE GENE E1, ISOFORM A"/>
    <property type="match status" value="1"/>
</dbReference>